<feature type="region of interest" description="Disordered" evidence="10">
    <location>
        <begin position="191"/>
        <end position="282"/>
    </location>
</feature>
<keyword evidence="5" id="KW-0378">Hydrolase</keyword>
<protein>
    <recommendedName>
        <fullName evidence="3">histone deacetylase</fullName>
        <ecNumber evidence="3">3.5.1.98</ecNumber>
    </recommendedName>
</protein>
<keyword evidence="13" id="KW-1185">Reference proteome</keyword>
<dbReference type="InterPro" id="IPR023696">
    <property type="entry name" value="Ureohydrolase_dom_sf"/>
</dbReference>
<dbReference type="GO" id="GO:0005737">
    <property type="term" value="C:cytoplasm"/>
    <property type="evidence" value="ECO:0007669"/>
    <property type="project" value="TreeGrafter"/>
</dbReference>
<dbReference type="EMBL" id="BNCP01000024">
    <property type="protein sequence ID" value="GIL82556.1"/>
    <property type="molecule type" value="Genomic_DNA"/>
</dbReference>
<dbReference type="SUPFAM" id="SSF52768">
    <property type="entry name" value="Arginase/deacetylase"/>
    <property type="match status" value="1"/>
</dbReference>
<feature type="compositionally biased region" description="Polar residues" evidence="10">
    <location>
        <begin position="253"/>
        <end position="265"/>
    </location>
</feature>
<feature type="compositionally biased region" description="Low complexity" evidence="10">
    <location>
        <begin position="230"/>
        <end position="244"/>
    </location>
</feature>
<evidence type="ECO:0000313" key="12">
    <source>
        <dbReference type="EMBL" id="GIL82556.1"/>
    </source>
</evidence>
<evidence type="ECO:0000256" key="10">
    <source>
        <dbReference type="SAM" id="MobiDB-lite"/>
    </source>
</evidence>
<accession>A0A8J4CIM3</accession>
<evidence type="ECO:0000256" key="7">
    <source>
        <dbReference type="ARBA" id="ARBA00023015"/>
    </source>
</evidence>
<dbReference type="InterPro" id="IPR037138">
    <property type="entry name" value="His_deacetylse_dom_sf"/>
</dbReference>
<reference evidence="12" key="1">
    <citation type="journal article" date="2021" name="Proc. Natl. Acad. Sci. U.S.A.">
        <title>Three genomes in the algal genus Volvox reveal the fate of a haploid sex-determining region after a transition to homothallism.</title>
        <authorList>
            <person name="Yamamoto K."/>
            <person name="Hamaji T."/>
            <person name="Kawai-Toyooka H."/>
            <person name="Matsuzaki R."/>
            <person name="Takahashi F."/>
            <person name="Nishimura Y."/>
            <person name="Kawachi M."/>
            <person name="Noguchi H."/>
            <person name="Minakuchi Y."/>
            <person name="Umen J.G."/>
            <person name="Toyoda A."/>
            <person name="Nozaki H."/>
        </authorList>
    </citation>
    <scope>NUCLEOTIDE SEQUENCE</scope>
    <source>
        <strain evidence="12">NIES-3786</strain>
    </source>
</reference>
<evidence type="ECO:0000256" key="4">
    <source>
        <dbReference type="ARBA" id="ARBA00022491"/>
    </source>
</evidence>
<evidence type="ECO:0000256" key="1">
    <source>
        <dbReference type="ARBA" id="ARBA00004123"/>
    </source>
</evidence>
<dbReference type="Gene3D" id="3.40.800.20">
    <property type="entry name" value="Histone deacetylase domain"/>
    <property type="match status" value="1"/>
</dbReference>
<feature type="region of interest" description="Disordered" evidence="10">
    <location>
        <begin position="304"/>
        <end position="347"/>
    </location>
</feature>
<evidence type="ECO:0000256" key="3">
    <source>
        <dbReference type="ARBA" id="ARBA00012111"/>
    </source>
</evidence>
<evidence type="ECO:0000259" key="11">
    <source>
        <dbReference type="Pfam" id="PF00850"/>
    </source>
</evidence>
<dbReference type="Pfam" id="PF00850">
    <property type="entry name" value="Hist_deacetyl"/>
    <property type="match status" value="1"/>
</dbReference>
<name>A0A8J4CIM3_9CHLO</name>
<comment type="caution">
    <text evidence="12">The sequence shown here is derived from an EMBL/GenBank/DDBJ whole genome shotgun (WGS) entry which is preliminary data.</text>
</comment>
<dbReference type="PANTHER" id="PTHR10625:SF5">
    <property type="entry name" value="HISTONE DEACETYLASE"/>
    <property type="match status" value="1"/>
</dbReference>
<keyword evidence="9" id="KW-0539">Nucleus</keyword>
<feature type="compositionally biased region" description="Polar residues" evidence="10">
    <location>
        <begin position="328"/>
        <end position="347"/>
    </location>
</feature>
<keyword evidence="8" id="KW-0804">Transcription</keyword>
<keyword evidence="4" id="KW-0678">Repressor</keyword>
<keyword evidence="6" id="KW-0156">Chromatin regulator</keyword>
<dbReference type="Proteomes" id="UP000747110">
    <property type="component" value="Unassembled WGS sequence"/>
</dbReference>
<evidence type="ECO:0000256" key="2">
    <source>
        <dbReference type="ARBA" id="ARBA00007738"/>
    </source>
</evidence>
<comment type="similarity">
    <text evidence="2">Belongs to the histone deacetylase family. HD type 2 subfamily.</text>
</comment>
<dbReference type="AlphaFoldDB" id="A0A8J4CIM3"/>
<evidence type="ECO:0000256" key="5">
    <source>
        <dbReference type="ARBA" id="ARBA00022801"/>
    </source>
</evidence>
<dbReference type="InterPro" id="IPR023801">
    <property type="entry name" value="His_deacetylse_dom"/>
</dbReference>
<evidence type="ECO:0000256" key="8">
    <source>
        <dbReference type="ARBA" id="ARBA00023163"/>
    </source>
</evidence>
<gene>
    <name evidence="12" type="ORF">Vretifemale_11377</name>
</gene>
<feature type="domain" description="Histone deacetylase" evidence="11">
    <location>
        <begin position="25"/>
        <end position="125"/>
    </location>
</feature>
<organism evidence="12 13">
    <name type="scientific">Volvox reticuliferus</name>
    <dbReference type="NCBI Taxonomy" id="1737510"/>
    <lineage>
        <taxon>Eukaryota</taxon>
        <taxon>Viridiplantae</taxon>
        <taxon>Chlorophyta</taxon>
        <taxon>core chlorophytes</taxon>
        <taxon>Chlorophyceae</taxon>
        <taxon>CS clade</taxon>
        <taxon>Chlamydomonadales</taxon>
        <taxon>Volvocaceae</taxon>
        <taxon>Volvox</taxon>
    </lineage>
</organism>
<proteinExistence type="inferred from homology"/>
<dbReference type="GO" id="GO:0000118">
    <property type="term" value="C:histone deacetylase complex"/>
    <property type="evidence" value="ECO:0007669"/>
    <property type="project" value="TreeGrafter"/>
</dbReference>
<sequence>MHGVWSVTYYLWMSHLYPPRKQRCNAAEYNIVHESAHHRVPAKAAFSLIVEPLLESYQPDLVIVAAGFDAADGDPLGGCKVSPDGYAWMTERLMRFAGGRLVMALEGGYNNRVTSWCAAACVRTLLQGRASPPLPQDKEHLWPSEAYNSLKTVYEFQRQHWPVLRSRSWTEAWETHIKGVIRMLGENVRAKRASGGSNNGTSTCAVTASSPQGSGASGKWETLVTGRGESGQSASGTSQLSSSGRLDGDVTVRYNNTDGSSTNDGQGHCSGPPLPPPKTQQQAAQSLQEAFKVRKAARDAAAAAAAASSGHPGKSSPIAVSGAAAVPSQASVSTAVGSAQGLPQANA</sequence>
<evidence type="ECO:0000256" key="9">
    <source>
        <dbReference type="ARBA" id="ARBA00023242"/>
    </source>
</evidence>
<keyword evidence="7" id="KW-0805">Transcription regulation</keyword>
<evidence type="ECO:0000313" key="13">
    <source>
        <dbReference type="Proteomes" id="UP000747110"/>
    </source>
</evidence>
<evidence type="ECO:0000256" key="6">
    <source>
        <dbReference type="ARBA" id="ARBA00022853"/>
    </source>
</evidence>
<dbReference type="OrthoDB" id="10479104at2759"/>
<comment type="subcellular location">
    <subcellularLocation>
        <location evidence="1">Nucleus</location>
    </subcellularLocation>
</comment>
<dbReference type="PANTHER" id="PTHR10625">
    <property type="entry name" value="HISTONE DEACETYLASE HDAC1-RELATED"/>
    <property type="match status" value="1"/>
</dbReference>
<dbReference type="GO" id="GO:0141221">
    <property type="term" value="F:histone deacetylase activity, hydrolytic mechanism"/>
    <property type="evidence" value="ECO:0007669"/>
    <property type="project" value="UniProtKB-EC"/>
</dbReference>
<dbReference type="GO" id="GO:0040029">
    <property type="term" value="P:epigenetic regulation of gene expression"/>
    <property type="evidence" value="ECO:0007669"/>
    <property type="project" value="TreeGrafter"/>
</dbReference>
<feature type="compositionally biased region" description="Polar residues" evidence="10">
    <location>
        <begin position="195"/>
        <end position="214"/>
    </location>
</feature>
<dbReference type="EC" id="3.5.1.98" evidence="3"/>